<gene>
    <name evidence="1" type="ORF">SLEP1_g35295</name>
</gene>
<dbReference type="EMBL" id="BPVZ01000070">
    <property type="protein sequence ID" value="GKV25919.1"/>
    <property type="molecule type" value="Genomic_DNA"/>
</dbReference>
<keyword evidence="2" id="KW-1185">Reference proteome</keyword>
<evidence type="ECO:0000313" key="1">
    <source>
        <dbReference type="EMBL" id="GKV25919.1"/>
    </source>
</evidence>
<reference evidence="1 2" key="1">
    <citation type="journal article" date="2021" name="Commun. Biol.">
        <title>The genome of Shorea leprosula (Dipterocarpaceae) highlights the ecological relevance of drought in aseasonal tropical rainforests.</title>
        <authorList>
            <person name="Ng K.K.S."/>
            <person name="Kobayashi M.J."/>
            <person name="Fawcett J.A."/>
            <person name="Hatakeyama M."/>
            <person name="Paape T."/>
            <person name="Ng C.H."/>
            <person name="Ang C.C."/>
            <person name="Tnah L.H."/>
            <person name="Lee C.T."/>
            <person name="Nishiyama T."/>
            <person name="Sese J."/>
            <person name="O'Brien M.J."/>
            <person name="Copetti D."/>
            <person name="Mohd Noor M.I."/>
            <person name="Ong R.C."/>
            <person name="Putra M."/>
            <person name="Sireger I.Z."/>
            <person name="Indrioko S."/>
            <person name="Kosugi Y."/>
            <person name="Izuno A."/>
            <person name="Isagi Y."/>
            <person name="Lee S.L."/>
            <person name="Shimizu K.K."/>
        </authorList>
    </citation>
    <scope>NUCLEOTIDE SEQUENCE [LARGE SCALE GENOMIC DNA]</scope>
    <source>
        <strain evidence="1">214</strain>
    </source>
</reference>
<evidence type="ECO:0000313" key="2">
    <source>
        <dbReference type="Proteomes" id="UP001054252"/>
    </source>
</evidence>
<accession>A0AAV5KN25</accession>
<name>A0AAV5KN25_9ROSI</name>
<sequence>MEIGFIPSSILRYKANTCFKVKSWLRPCDSMFDLSALNRITVEDIGGPDCTKEGTHQCD</sequence>
<comment type="caution">
    <text evidence="1">The sequence shown here is derived from an EMBL/GenBank/DDBJ whole genome shotgun (WGS) entry which is preliminary data.</text>
</comment>
<organism evidence="1 2">
    <name type="scientific">Rubroshorea leprosula</name>
    <dbReference type="NCBI Taxonomy" id="152421"/>
    <lineage>
        <taxon>Eukaryota</taxon>
        <taxon>Viridiplantae</taxon>
        <taxon>Streptophyta</taxon>
        <taxon>Embryophyta</taxon>
        <taxon>Tracheophyta</taxon>
        <taxon>Spermatophyta</taxon>
        <taxon>Magnoliopsida</taxon>
        <taxon>eudicotyledons</taxon>
        <taxon>Gunneridae</taxon>
        <taxon>Pentapetalae</taxon>
        <taxon>rosids</taxon>
        <taxon>malvids</taxon>
        <taxon>Malvales</taxon>
        <taxon>Dipterocarpaceae</taxon>
        <taxon>Rubroshorea</taxon>
    </lineage>
</organism>
<protein>
    <submittedName>
        <fullName evidence="1">Uncharacterized protein</fullName>
    </submittedName>
</protein>
<proteinExistence type="predicted"/>
<dbReference type="Proteomes" id="UP001054252">
    <property type="component" value="Unassembled WGS sequence"/>
</dbReference>
<dbReference type="AlphaFoldDB" id="A0AAV5KN25"/>